<evidence type="ECO:0000313" key="2">
    <source>
        <dbReference type="Proteomes" id="UP000218231"/>
    </source>
</evidence>
<dbReference type="EMBL" id="LIAE01010291">
    <property type="protein sequence ID" value="PAV63830.1"/>
    <property type="molecule type" value="Genomic_DNA"/>
</dbReference>
<dbReference type="AlphaFoldDB" id="A0A2A2JQA2"/>
<comment type="caution">
    <text evidence="1">The sequence shown here is derived from an EMBL/GenBank/DDBJ whole genome shotgun (WGS) entry which is preliminary data.</text>
</comment>
<sequence length="95" mass="10139">MFPSAVPPLSPAVANTSTSCLSLRALPFNPYLPHPLLPPPSHHQSLCTLFPVSSTYSAQGLLQLIDPELRQSLLGLLLPSEAIVLEVIVGKGKPF</sequence>
<reference evidence="1 2" key="1">
    <citation type="journal article" date="2017" name="Curr. Biol.">
        <title>Genome architecture and evolution of a unichromosomal asexual nematode.</title>
        <authorList>
            <person name="Fradin H."/>
            <person name="Zegar C."/>
            <person name="Gutwein M."/>
            <person name="Lucas J."/>
            <person name="Kovtun M."/>
            <person name="Corcoran D."/>
            <person name="Baugh L.R."/>
            <person name="Kiontke K."/>
            <person name="Gunsalus K."/>
            <person name="Fitch D.H."/>
            <person name="Piano F."/>
        </authorList>
    </citation>
    <scope>NUCLEOTIDE SEQUENCE [LARGE SCALE GENOMIC DNA]</scope>
    <source>
        <strain evidence="1">PF1309</strain>
    </source>
</reference>
<keyword evidence="2" id="KW-1185">Reference proteome</keyword>
<proteinExistence type="predicted"/>
<gene>
    <name evidence="1" type="ORF">WR25_03238</name>
</gene>
<evidence type="ECO:0000313" key="1">
    <source>
        <dbReference type="EMBL" id="PAV63830.1"/>
    </source>
</evidence>
<name>A0A2A2JQA2_9BILA</name>
<protein>
    <submittedName>
        <fullName evidence="1">Uncharacterized protein</fullName>
    </submittedName>
</protein>
<dbReference type="Proteomes" id="UP000218231">
    <property type="component" value="Unassembled WGS sequence"/>
</dbReference>
<dbReference type="STRING" id="2018661.A0A2A2JQA2"/>
<organism evidence="1 2">
    <name type="scientific">Diploscapter pachys</name>
    <dbReference type="NCBI Taxonomy" id="2018661"/>
    <lineage>
        <taxon>Eukaryota</taxon>
        <taxon>Metazoa</taxon>
        <taxon>Ecdysozoa</taxon>
        <taxon>Nematoda</taxon>
        <taxon>Chromadorea</taxon>
        <taxon>Rhabditida</taxon>
        <taxon>Rhabditina</taxon>
        <taxon>Rhabditomorpha</taxon>
        <taxon>Rhabditoidea</taxon>
        <taxon>Rhabditidae</taxon>
        <taxon>Diploscapter</taxon>
    </lineage>
</organism>
<dbReference type="OrthoDB" id="5872160at2759"/>
<accession>A0A2A2JQA2</accession>